<evidence type="ECO:0000256" key="12">
    <source>
        <dbReference type="ARBA" id="ARBA00022741"/>
    </source>
</evidence>
<gene>
    <name evidence="26" type="ORF">DX914_00605</name>
</gene>
<evidence type="ECO:0000259" key="24">
    <source>
        <dbReference type="Pfam" id="PF02875"/>
    </source>
</evidence>
<comment type="catalytic activity">
    <reaction evidence="22">
        <text>7,8-dihydropteroate + L-glutamate + ATP = 7,8-dihydrofolate + ADP + phosphate + H(+)</text>
        <dbReference type="Rhea" id="RHEA:23584"/>
        <dbReference type="ChEBI" id="CHEBI:15378"/>
        <dbReference type="ChEBI" id="CHEBI:17839"/>
        <dbReference type="ChEBI" id="CHEBI:29985"/>
        <dbReference type="ChEBI" id="CHEBI:30616"/>
        <dbReference type="ChEBI" id="CHEBI:43474"/>
        <dbReference type="ChEBI" id="CHEBI:57451"/>
        <dbReference type="ChEBI" id="CHEBI:456216"/>
        <dbReference type="EC" id="6.3.2.12"/>
    </reaction>
</comment>
<dbReference type="Gene3D" id="3.90.190.20">
    <property type="entry name" value="Mur ligase, C-terminal domain"/>
    <property type="match status" value="1"/>
</dbReference>
<dbReference type="EMBL" id="QTSU01000001">
    <property type="protein sequence ID" value="RDZ27713.1"/>
    <property type="molecule type" value="Genomic_DNA"/>
</dbReference>
<dbReference type="InterPro" id="IPR036565">
    <property type="entry name" value="Mur-like_cat_sf"/>
</dbReference>
<dbReference type="GO" id="GO:0046872">
    <property type="term" value="F:metal ion binding"/>
    <property type="evidence" value="ECO:0007669"/>
    <property type="project" value="UniProtKB-KW"/>
</dbReference>
<keyword evidence="27" id="KW-1185">Reference proteome</keyword>
<evidence type="ECO:0000259" key="25">
    <source>
        <dbReference type="Pfam" id="PF08245"/>
    </source>
</evidence>
<dbReference type="FunFam" id="3.40.1190.10:FF:000004">
    <property type="entry name" value="Dihydrofolate synthase/folylpolyglutamate synthase"/>
    <property type="match status" value="1"/>
</dbReference>
<evidence type="ECO:0000256" key="5">
    <source>
        <dbReference type="ARBA" id="ARBA00008276"/>
    </source>
</evidence>
<feature type="domain" description="Mur ligase C-terminal" evidence="24">
    <location>
        <begin position="295"/>
        <end position="419"/>
    </location>
</feature>
<dbReference type="EC" id="6.3.2.17" evidence="8"/>
<dbReference type="UniPathway" id="UPA00077">
    <property type="reaction ID" value="UER00157"/>
</dbReference>
<dbReference type="GO" id="GO:0046656">
    <property type="term" value="P:folic acid biosynthetic process"/>
    <property type="evidence" value="ECO:0007669"/>
    <property type="project" value="UniProtKB-KW"/>
</dbReference>
<dbReference type="SUPFAM" id="SSF53623">
    <property type="entry name" value="MurD-like peptide ligases, catalytic domain"/>
    <property type="match status" value="1"/>
</dbReference>
<evidence type="ECO:0000256" key="21">
    <source>
        <dbReference type="ARBA" id="ARBA00049035"/>
    </source>
</evidence>
<evidence type="ECO:0000256" key="17">
    <source>
        <dbReference type="ARBA" id="ARBA00030592"/>
    </source>
</evidence>
<evidence type="ECO:0000256" key="14">
    <source>
        <dbReference type="ARBA" id="ARBA00022842"/>
    </source>
</evidence>
<comment type="subunit">
    <text evidence="6">Monomer.</text>
</comment>
<evidence type="ECO:0000256" key="11">
    <source>
        <dbReference type="ARBA" id="ARBA00022723"/>
    </source>
</evidence>
<evidence type="ECO:0000256" key="2">
    <source>
        <dbReference type="ARBA" id="ARBA00002714"/>
    </source>
</evidence>
<evidence type="ECO:0000256" key="7">
    <source>
        <dbReference type="ARBA" id="ARBA00013023"/>
    </source>
</evidence>
<dbReference type="EC" id="6.3.2.12" evidence="7"/>
<dbReference type="GO" id="GO:0046654">
    <property type="term" value="P:tetrahydrofolate biosynthetic process"/>
    <property type="evidence" value="ECO:0007669"/>
    <property type="project" value="UniProtKB-UniPathway"/>
</dbReference>
<evidence type="ECO:0000256" key="9">
    <source>
        <dbReference type="ARBA" id="ARBA00019357"/>
    </source>
</evidence>
<evidence type="ECO:0000256" key="13">
    <source>
        <dbReference type="ARBA" id="ARBA00022840"/>
    </source>
</evidence>
<name>A0A371K1B5_9GAMM</name>
<evidence type="ECO:0000256" key="22">
    <source>
        <dbReference type="ARBA" id="ARBA00049161"/>
    </source>
</evidence>
<comment type="catalytic activity">
    <reaction evidence="20">
        <text>10-formyltetrahydrofolyl-(gamma-L-Glu)(n) + L-glutamate + ATP = 10-formyltetrahydrofolyl-(gamma-L-Glu)(n+1) + ADP + phosphate + H(+)</text>
        <dbReference type="Rhea" id="RHEA:51904"/>
        <dbReference type="Rhea" id="RHEA-COMP:13088"/>
        <dbReference type="Rhea" id="RHEA-COMP:14300"/>
        <dbReference type="ChEBI" id="CHEBI:15378"/>
        <dbReference type="ChEBI" id="CHEBI:29985"/>
        <dbReference type="ChEBI" id="CHEBI:30616"/>
        <dbReference type="ChEBI" id="CHEBI:43474"/>
        <dbReference type="ChEBI" id="CHEBI:134413"/>
        <dbReference type="ChEBI" id="CHEBI:456216"/>
        <dbReference type="EC" id="6.3.2.17"/>
    </reaction>
</comment>
<evidence type="ECO:0000256" key="16">
    <source>
        <dbReference type="ARBA" id="ARBA00030048"/>
    </source>
</evidence>
<evidence type="ECO:0000256" key="10">
    <source>
        <dbReference type="ARBA" id="ARBA00022598"/>
    </source>
</evidence>
<dbReference type="Pfam" id="PF08245">
    <property type="entry name" value="Mur_ligase_M"/>
    <property type="match status" value="1"/>
</dbReference>
<keyword evidence="14" id="KW-0460">Magnesium</keyword>
<dbReference type="PROSITE" id="PS01012">
    <property type="entry name" value="FOLYLPOLYGLU_SYNT_2"/>
    <property type="match status" value="1"/>
</dbReference>
<keyword evidence="15" id="KW-0289">Folate biosynthesis</keyword>
<dbReference type="InterPro" id="IPR018109">
    <property type="entry name" value="Folylpolyglutamate_synth_CS"/>
</dbReference>
<keyword evidence="11" id="KW-0479">Metal-binding</keyword>
<comment type="cofactor">
    <cofactor evidence="1">
        <name>Mg(2+)</name>
        <dbReference type="ChEBI" id="CHEBI:18420"/>
    </cofactor>
</comment>
<keyword evidence="13 23" id="KW-0067">ATP-binding</keyword>
<dbReference type="RefSeq" id="WP_115857157.1">
    <property type="nucleotide sequence ID" value="NZ_QTSU01000001.1"/>
</dbReference>
<dbReference type="GO" id="GO:0004326">
    <property type="term" value="F:tetrahydrofolylpolyglutamate synthase activity"/>
    <property type="evidence" value="ECO:0007669"/>
    <property type="project" value="UniProtKB-EC"/>
</dbReference>
<comment type="pathway">
    <text evidence="4">Cofactor biosynthesis; tetrahydrofolylpolyglutamate biosynthesis.</text>
</comment>
<comment type="catalytic activity">
    <reaction evidence="19">
        <text>(6S)-5,6,7,8-tetrahydrofolyl-(gamma-L-Glu)(n) + L-glutamate + ATP = (6S)-5,6,7,8-tetrahydrofolyl-(gamma-L-Glu)(n+1) + ADP + phosphate + H(+)</text>
        <dbReference type="Rhea" id="RHEA:10580"/>
        <dbReference type="Rhea" id="RHEA-COMP:14738"/>
        <dbReference type="Rhea" id="RHEA-COMP:14740"/>
        <dbReference type="ChEBI" id="CHEBI:15378"/>
        <dbReference type="ChEBI" id="CHEBI:29985"/>
        <dbReference type="ChEBI" id="CHEBI:30616"/>
        <dbReference type="ChEBI" id="CHEBI:43474"/>
        <dbReference type="ChEBI" id="CHEBI:141005"/>
        <dbReference type="ChEBI" id="CHEBI:456216"/>
        <dbReference type="EC" id="6.3.2.17"/>
    </reaction>
</comment>
<organism evidence="26 27">
    <name type="scientific">Lysobacter silvisoli</name>
    <dbReference type="NCBI Taxonomy" id="2293254"/>
    <lineage>
        <taxon>Bacteria</taxon>
        <taxon>Pseudomonadati</taxon>
        <taxon>Pseudomonadota</taxon>
        <taxon>Gammaproteobacteria</taxon>
        <taxon>Lysobacterales</taxon>
        <taxon>Lysobacteraceae</taxon>
        <taxon>Lysobacter</taxon>
    </lineage>
</organism>
<keyword evidence="12 23" id="KW-0547">Nucleotide-binding</keyword>
<dbReference type="InterPro" id="IPR004101">
    <property type="entry name" value="Mur_ligase_C"/>
</dbReference>
<evidence type="ECO:0000256" key="6">
    <source>
        <dbReference type="ARBA" id="ARBA00011245"/>
    </source>
</evidence>
<comment type="similarity">
    <text evidence="5 23">Belongs to the folylpolyglutamate synthase family.</text>
</comment>
<dbReference type="OrthoDB" id="9809356at2"/>
<evidence type="ECO:0000313" key="27">
    <source>
        <dbReference type="Proteomes" id="UP000264492"/>
    </source>
</evidence>
<dbReference type="GO" id="GO:0005737">
    <property type="term" value="C:cytoplasm"/>
    <property type="evidence" value="ECO:0007669"/>
    <property type="project" value="TreeGrafter"/>
</dbReference>
<dbReference type="SUPFAM" id="SSF53244">
    <property type="entry name" value="MurD-like peptide ligases, peptide-binding domain"/>
    <property type="match status" value="1"/>
</dbReference>
<keyword evidence="10 23" id="KW-0436">Ligase</keyword>
<comment type="function">
    <text evidence="2">Functions in two distinct reactions of the de novo folate biosynthetic pathway. Catalyzes the addition of a glutamate residue to dihydropteroate (7,8-dihydropteroate or H2Pte) to form dihydrofolate (7,8-dihydrofolate monoglutamate or H2Pte-Glu). Also catalyzes successive additions of L-glutamate to tetrahydrofolate or 10-formyltetrahydrofolate or 5,10-methylenetetrahydrofolate, leading to folylpolyglutamate derivatives.</text>
</comment>
<reference evidence="26 27" key="1">
    <citation type="submission" date="2018-08" db="EMBL/GenBank/DDBJ databases">
        <title>Lysobacter sp. zong2l5, whole genome shotgun sequence.</title>
        <authorList>
            <person name="Zhang X."/>
            <person name="Feng G."/>
            <person name="Zhu H."/>
        </authorList>
    </citation>
    <scope>NUCLEOTIDE SEQUENCE [LARGE SCALE GENOMIC DNA]</scope>
    <source>
        <strain evidence="27">zong2l5</strain>
    </source>
</reference>
<evidence type="ECO:0000256" key="20">
    <source>
        <dbReference type="ARBA" id="ARBA00047808"/>
    </source>
</evidence>
<dbReference type="GO" id="GO:0008841">
    <property type="term" value="F:dihydrofolate synthase activity"/>
    <property type="evidence" value="ECO:0007669"/>
    <property type="project" value="UniProtKB-EC"/>
</dbReference>
<dbReference type="InterPro" id="IPR036615">
    <property type="entry name" value="Mur_ligase_C_dom_sf"/>
</dbReference>
<dbReference type="NCBIfam" id="NF008101">
    <property type="entry name" value="PRK10846.1"/>
    <property type="match status" value="1"/>
</dbReference>
<evidence type="ECO:0000256" key="18">
    <source>
        <dbReference type="ARBA" id="ARBA00032510"/>
    </source>
</evidence>
<evidence type="ECO:0000256" key="23">
    <source>
        <dbReference type="PIRNR" id="PIRNR001563"/>
    </source>
</evidence>
<evidence type="ECO:0000256" key="3">
    <source>
        <dbReference type="ARBA" id="ARBA00004799"/>
    </source>
</evidence>
<evidence type="ECO:0000256" key="19">
    <source>
        <dbReference type="ARBA" id="ARBA00047493"/>
    </source>
</evidence>
<evidence type="ECO:0000313" key="26">
    <source>
        <dbReference type="EMBL" id="RDZ27713.1"/>
    </source>
</evidence>
<dbReference type="PIRSF" id="PIRSF001563">
    <property type="entry name" value="Folylpolyglu_synth"/>
    <property type="match status" value="1"/>
</dbReference>
<comment type="catalytic activity">
    <reaction evidence="21">
        <text>(6R)-5,10-methylenetetrahydrofolyl-(gamma-L-Glu)(n) + L-glutamate + ATP = (6R)-5,10-methylenetetrahydrofolyl-(gamma-L-Glu)(n+1) + ADP + phosphate + H(+)</text>
        <dbReference type="Rhea" id="RHEA:51912"/>
        <dbReference type="Rhea" id="RHEA-COMP:13257"/>
        <dbReference type="Rhea" id="RHEA-COMP:13258"/>
        <dbReference type="ChEBI" id="CHEBI:15378"/>
        <dbReference type="ChEBI" id="CHEBI:29985"/>
        <dbReference type="ChEBI" id="CHEBI:30616"/>
        <dbReference type="ChEBI" id="CHEBI:43474"/>
        <dbReference type="ChEBI" id="CHEBI:136572"/>
        <dbReference type="ChEBI" id="CHEBI:456216"/>
        <dbReference type="EC" id="6.3.2.17"/>
    </reaction>
</comment>
<dbReference type="Pfam" id="PF02875">
    <property type="entry name" value="Mur_ligase_C"/>
    <property type="match status" value="1"/>
</dbReference>
<evidence type="ECO:0000256" key="15">
    <source>
        <dbReference type="ARBA" id="ARBA00022909"/>
    </source>
</evidence>
<feature type="domain" description="Mur ligase central" evidence="25">
    <location>
        <begin position="46"/>
        <end position="203"/>
    </location>
</feature>
<sequence length="432" mass="45744">MQRTLADWLSYIERIHPKTIDMGLERIRIVARRLGLGRPAKKVITVGGTNGKGSTVAFIEAIARADGRRVGAYTSPHLLAYNERIRIDGRDAGDAEIVAAFEAIEAARLGAAGGGEVALTYFEYGTLAALWLFERARLDLAILEVGLGGRLDATNIVDPDVAVITTVDLDHQDYLGEDREAIGFEKAGIARAWKPLVLGDDDPPSSVLGHAYRIGASALRANCDFFFEPLPSRADAAPQWRWREVGYRADLPLPQLAAPAQLRNAAVAIAALRALGGAPGKAELAQGVANAHVPGRLQRFERGGVDVLVDVGHNPQAARELAAWLAAVPAPGRVRAVFAALGDKDVAGVVAALADRIDEWHLAGLADSGPRGIDVDAFAQRLHGSAAAEGQRHADVAAALDAALARAEPGDRVLVFGSFHTAAAALQRLSAR</sequence>
<dbReference type="InterPro" id="IPR013221">
    <property type="entry name" value="Mur_ligase_cen"/>
</dbReference>
<comment type="caution">
    <text evidence="26">The sequence shown here is derived from an EMBL/GenBank/DDBJ whole genome shotgun (WGS) entry which is preliminary data.</text>
</comment>
<comment type="pathway">
    <text evidence="3">Cofactor biosynthesis; tetrahydrofolate biosynthesis; 7,8-dihydrofolate from 2-amino-4-hydroxy-6-hydroxymethyl-7,8-dihydropteridine diphosphate and 4-aminobenzoate: step 2/2.</text>
</comment>
<evidence type="ECO:0000256" key="1">
    <source>
        <dbReference type="ARBA" id="ARBA00001946"/>
    </source>
</evidence>
<proteinExistence type="inferred from homology"/>
<dbReference type="PANTHER" id="PTHR11136">
    <property type="entry name" value="FOLYLPOLYGLUTAMATE SYNTHASE-RELATED"/>
    <property type="match status" value="1"/>
</dbReference>
<accession>A0A371K1B5</accession>
<protein>
    <recommendedName>
        <fullName evidence="9">Dihydrofolate synthase/folylpolyglutamate synthase</fullName>
        <ecNumber evidence="7">6.3.2.12</ecNumber>
        <ecNumber evidence="8">6.3.2.17</ecNumber>
    </recommendedName>
    <alternativeName>
        <fullName evidence="18">Folylpoly-gamma-glutamate synthetase-dihydrofolate synthetase</fullName>
    </alternativeName>
    <alternativeName>
        <fullName evidence="16">Folylpolyglutamate synthetase</fullName>
    </alternativeName>
    <alternativeName>
        <fullName evidence="17">Tetrahydrofolylpolyglutamate synthase</fullName>
    </alternativeName>
</protein>
<dbReference type="InterPro" id="IPR001645">
    <property type="entry name" value="Folylpolyglutamate_synth"/>
</dbReference>
<dbReference type="Proteomes" id="UP000264492">
    <property type="component" value="Unassembled WGS sequence"/>
</dbReference>
<dbReference type="GO" id="GO:0005524">
    <property type="term" value="F:ATP binding"/>
    <property type="evidence" value="ECO:0007669"/>
    <property type="project" value="UniProtKB-KW"/>
</dbReference>
<evidence type="ECO:0000256" key="4">
    <source>
        <dbReference type="ARBA" id="ARBA00005150"/>
    </source>
</evidence>
<dbReference type="NCBIfam" id="TIGR01499">
    <property type="entry name" value="folC"/>
    <property type="match status" value="1"/>
</dbReference>
<dbReference type="PANTHER" id="PTHR11136:SF0">
    <property type="entry name" value="DIHYDROFOLATE SYNTHETASE-RELATED"/>
    <property type="match status" value="1"/>
</dbReference>
<dbReference type="Gene3D" id="3.40.1190.10">
    <property type="entry name" value="Mur-like, catalytic domain"/>
    <property type="match status" value="1"/>
</dbReference>
<dbReference type="AlphaFoldDB" id="A0A371K1B5"/>
<evidence type="ECO:0000256" key="8">
    <source>
        <dbReference type="ARBA" id="ARBA00013025"/>
    </source>
</evidence>